<organism evidence="2">
    <name type="scientific">uncultured Rubellimicrobium sp</name>
    <dbReference type="NCBI Taxonomy" id="543078"/>
    <lineage>
        <taxon>Bacteria</taxon>
        <taxon>Pseudomonadati</taxon>
        <taxon>Pseudomonadota</taxon>
        <taxon>Alphaproteobacteria</taxon>
        <taxon>Rhodobacterales</taxon>
        <taxon>Roseobacteraceae</taxon>
        <taxon>Rubellimicrobium</taxon>
        <taxon>environmental samples</taxon>
    </lineage>
</organism>
<proteinExistence type="predicted"/>
<reference evidence="2" key="1">
    <citation type="submission" date="2020-02" db="EMBL/GenBank/DDBJ databases">
        <authorList>
            <person name="Meier V. D."/>
        </authorList>
    </citation>
    <scope>NUCLEOTIDE SEQUENCE</scope>
    <source>
        <strain evidence="2">AVDCRST_MAG15</strain>
    </source>
</reference>
<sequence length="289" mass="29877">DDPDGQGGSPHALQVAGTAGAGDAPAPRHGAPCAPVAGAAVADVRLRHHAGSGHLQPGDQHPAPGPLPRERPRAPGRDGVLPHTARVGGGGAGLHGPVGVPHLHGGLGAGPLPLRRARRGDGADLRDTHAPVLRGRHPAIHPRGPRPRPREHLDRADRAAALQLAGRAVHAAGLQHDAAGTLRRGPGGGREGMADLPPRGAAHGQANHRGAVHHPVPGLLEQLSLAPPRQLPAGDDDRPRCAGQPHRREPRVLGGRDDRGGADDCADAPCLHLPPAVVHVRHHRRRREM</sequence>
<accession>A0A6J4PPL8</accession>
<dbReference type="EMBL" id="CADCUU010000333">
    <property type="protein sequence ID" value="CAA9421902.1"/>
    <property type="molecule type" value="Genomic_DNA"/>
</dbReference>
<protein>
    <submittedName>
        <fullName evidence="2">ABC transporter, permease protein 2 (Cluster 1, maltose/g3p/polyamine/iron)</fullName>
    </submittedName>
</protein>
<feature type="region of interest" description="Disordered" evidence="1">
    <location>
        <begin position="1"/>
        <end position="81"/>
    </location>
</feature>
<gene>
    <name evidence="2" type="ORF">AVDCRST_MAG15-2250</name>
</gene>
<name>A0A6J4PPL8_9RHOB</name>
<evidence type="ECO:0000313" key="2">
    <source>
        <dbReference type="EMBL" id="CAA9421902.1"/>
    </source>
</evidence>
<dbReference type="AlphaFoldDB" id="A0A6J4PPL8"/>
<feature type="region of interest" description="Disordered" evidence="1">
    <location>
        <begin position="177"/>
        <end position="212"/>
    </location>
</feature>
<evidence type="ECO:0000256" key="1">
    <source>
        <dbReference type="SAM" id="MobiDB-lite"/>
    </source>
</evidence>
<feature type="compositionally biased region" description="Low complexity" evidence="1">
    <location>
        <begin position="16"/>
        <end position="42"/>
    </location>
</feature>
<feature type="region of interest" description="Disordered" evidence="1">
    <location>
        <begin position="227"/>
        <end position="260"/>
    </location>
</feature>
<feature type="compositionally biased region" description="Basic and acidic residues" evidence="1">
    <location>
        <begin position="235"/>
        <end position="260"/>
    </location>
</feature>
<feature type="non-terminal residue" evidence="2">
    <location>
        <position position="1"/>
    </location>
</feature>
<feature type="non-terminal residue" evidence="2">
    <location>
        <position position="289"/>
    </location>
</feature>
<feature type="region of interest" description="Disordered" evidence="1">
    <location>
        <begin position="135"/>
        <end position="154"/>
    </location>
</feature>
<feature type="compositionally biased region" description="Basic residues" evidence="1">
    <location>
        <begin position="135"/>
        <end position="147"/>
    </location>
</feature>